<feature type="region of interest" description="Disordered" evidence="1">
    <location>
        <begin position="1"/>
        <end position="197"/>
    </location>
</feature>
<feature type="compositionally biased region" description="Basic and acidic residues" evidence="1">
    <location>
        <begin position="30"/>
        <end position="63"/>
    </location>
</feature>
<reference evidence="2 3" key="1">
    <citation type="submission" date="2016-06" db="EMBL/GenBank/DDBJ databases">
        <title>Comparative genomics of the ectomycorrhizal sister species Rhizopogon vinicolor and Rhizopogon vesiculosus (Basidiomycota: Boletales) reveals a divergence of the mating type B locus.</title>
        <authorList>
            <consortium name="DOE Joint Genome Institute"/>
            <person name="Mujic A.B."/>
            <person name="Kuo A."/>
            <person name="Tritt A."/>
            <person name="Lipzen A."/>
            <person name="Chen C."/>
            <person name="Johnson J."/>
            <person name="Sharma A."/>
            <person name="Barry K."/>
            <person name="Grigoriev I.V."/>
            <person name="Spatafora J.W."/>
        </authorList>
    </citation>
    <scope>NUCLEOTIDE SEQUENCE [LARGE SCALE GENOMIC DNA]</scope>
    <source>
        <strain evidence="2 3">AM-OR11-026</strain>
    </source>
</reference>
<dbReference type="STRING" id="1314800.A0A1B7NCV9"/>
<evidence type="ECO:0000256" key="1">
    <source>
        <dbReference type="SAM" id="MobiDB-lite"/>
    </source>
</evidence>
<dbReference type="AlphaFoldDB" id="A0A1B7NCV9"/>
<dbReference type="EMBL" id="KV448151">
    <property type="protein sequence ID" value="OAX42705.1"/>
    <property type="molecule type" value="Genomic_DNA"/>
</dbReference>
<name>A0A1B7NCV9_9AGAM</name>
<feature type="compositionally biased region" description="Acidic residues" evidence="1">
    <location>
        <begin position="157"/>
        <end position="189"/>
    </location>
</feature>
<feature type="compositionally biased region" description="Acidic residues" evidence="1">
    <location>
        <begin position="98"/>
        <end position="109"/>
    </location>
</feature>
<gene>
    <name evidence="2" type="ORF">K503DRAFT_766495</name>
</gene>
<feature type="compositionally biased region" description="Basic and acidic residues" evidence="1">
    <location>
        <begin position="110"/>
        <end position="119"/>
    </location>
</feature>
<proteinExistence type="predicted"/>
<protein>
    <submittedName>
        <fullName evidence="2">Uncharacterized protein</fullName>
    </submittedName>
</protein>
<feature type="compositionally biased region" description="Acidic residues" evidence="1">
    <location>
        <begin position="126"/>
        <end position="146"/>
    </location>
</feature>
<accession>A0A1B7NCV9</accession>
<feature type="region of interest" description="Disordered" evidence="1">
    <location>
        <begin position="221"/>
        <end position="240"/>
    </location>
</feature>
<evidence type="ECO:0000313" key="2">
    <source>
        <dbReference type="EMBL" id="OAX42705.1"/>
    </source>
</evidence>
<feature type="compositionally biased region" description="Low complexity" evidence="1">
    <location>
        <begin position="1"/>
        <end position="10"/>
    </location>
</feature>
<evidence type="ECO:0000313" key="3">
    <source>
        <dbReference type="Proteomes" id="UP000092154"/>
    </source>
</evidence>
<keyword evidence="3" id="KW-1185">Reference proteome</keyword>
<organism evidence="2 3">
    <name type="scientific">Rhizopogon vinicolor AM-OR11-026</name>
    <dbReference type="NCBI Taxonomy" id="1314800"/>
    <lineage>
        <taxon>Eukaryota</taxon>
        <taxon>Fungi</taxon>
        <taxon>Dikarya</taxon>
        <taxon>Basidiomycota</taxon>
        <taxon>Agaricomycotina</taxon>
        <taxon>Agaricomycetes</taxon>
        <taxon>Agaricomycetidae</taxon>
        <taxon>Boletales</taxon>
        <taxon>Suillineae</taxon>
        <taxon>Rhizopogonaceae</taxon>
        <taxon>Rhizopogon</taxon>
    </lineage>
</organism>
<dbReference type="InParanoid" id="A0A1B7NCV9"/>
<dbReference type="Proteomes" id="UP000092154">
    <property type="component" value="Unassembled WGS sequence"/>
</dbReference>
<feature type="compositionally biased region" description="Polar residues" evidence="1">
    <location>
        <begin position="221"/>
        <end position="232"/>
    </location>
</feature>
<sequence length="324" mass="35393">MARSRPSDPTSSDDDAPEVVSHSISKSNAKKAEKTIRGFEAEENARKKSQNRERDRKLKERAVVTRMGKLSDNASRKGKRKAERGSDLESDGGASEGSAEEGETPEDSALEMRMRRAMEDAAAETGDGDDEDNNGDPEDLSDEDMDGGSGESGIGEEMSELDTESELEEDGEVEDASMEDESGDEDEDQILPLPMKSSAKAQYLEDGLFASAFASQNTHAADTATKLSQKIQPSRKRQRRPLKHAKDLLVGARTIRTLPNPLRSKISSTAHTIPPQKIRKFIDQRLALKGKLTSAKARGWERRPVNVGVMKCTGAPSCFVRGSQ</sequence>
<dbReference type="OrthoDB" id="3253399at2759"/>